<evidence type="ECO:0000313" key="2">
    <source>
        <dbReference type="Proteomes" id="UP000814128"/>
    </source>
</evidence>
<reference evidence="1" key="2">
    <citation type="journal article" date="2022" name="New Phytol.">
        <title>Evolutionary transition to the ectomycorrhizal habit in the genomes of a hyperdiverse lineage of mushroom-forming fungi.</title>
        <authorList>
            <person name="Looney B."/>
            <person name="Miyauchi S."/>
            <person name="Morin E."/>
            <person name="Drula E."/>
            <person name="Courty P.E."/>
            <person name="Kohler A."/>
            <person name="Kuo A."/>
            <person name="LaButti K."/>
            <person name="Pangilinan J."/>
            <person name="Lipzen A."/>
            <person name="Riley R."/>
            <person name="Andreopoulos W."/>
            <person name="He G."/>
            <person name="Johnson J."/>
            <person name="Nolan M."/>
            <person name="Tritt A."/>
            <person name="Barry K.W."/>
            <person name="Grigoriev I.V."/>
            <person name="Nagy L.G."/>
            <person name="Hibbett D."/>
            <person name="Henrissat B."/>
            <person name="Matheny P.B."/>
            <person name="Labbe J."/>
            <person name="Martin F.M."/>
        </authorList>
    </citation>
    <scope>NUCLEOTIDE SEQUENCE</scope>
    <source>
        <strain evidence="1">EC-137</strain>
    </source>
</reference>
<evidence type="ECO:0000313" key="1">
    <source>
        <dbReference type="EMBL" id="KAI0036139.1"/>
    </source>
</evidence>
<dbReference type="EMBL" id="MU273475">
    <property type="protein sequence ID" value="KAI0036139.1"/>
    <property type="molecule type" value="Genomic_DNA"/>
</dbReference>
<sequence length="894" mass="97424">MEKEEGEITEDQPATVASAGKDVLRIDTSTPSPETRRRPGPLDLKNVNSVLTPSLPSALATARIIDDLGSVTYPEGIKSPKPELNVNAAKGKFRYDRDFLMQFMSVCKEKPDNLPALDAIGLEPSDQTFGIVRGGSGRSRVSSLQAPSGNRGTGIGLGFSPSTLGKASTSGFQMGNFSTPVASKLSSEERFALSNSARSASTNGMPAAVAGRPAAMARTSSQGGPNDRRRTRSSRGHTRETARQGTVSNHPSQAPTNMAPPLEPVVPLEQSENRWVAPTSKRGAGPDTDSPEMVDRKVKALLNKLTMERFDSISDQIIAWANKSEKEKNGQTLIQVIRLVFEKATDEATFSEMYARLCRKMMEQISTKVQDDGILNGEGKPFAGGQLFRKYLLNRCQEDFERGWNQKETTAAAAAVKATEDQAVKEAAEKDKESGKDTNEVELYSDEYYAAAKAKRRGLGLIRFIGELFKLQMLTERIMHECIKKLLGNVEDPEEEEIESLCKLLSTVGQLLDTQRARAHMDVYFSRMKELTKSKNVNSRMTFMLLDVIELRENKWTPRNLVAAPTTIAQIHEAAAKEKAQAERDAANLRQSTMSRGGSRRGGDRSEGPVVGPDGWAVAGASNAVRPPPKVGDLSQFGKISSKGQPMTFGPSSVFTKGGKETKGRDSSVSRTASSRNMFDMLSNADMAAEPPAGKSSRPPSRKPSADFTQTGVPEAAPQRKRLNLLPRTKPLEETKPDAGPEDEEEEEEDAVGPSLSEDEAKRKIDEDIKELFSIRSLDEAESYFTSLPADYHWLFIDKLVNKGIDGKAADIPLVGDLLKRAHEKDLASADALEQGFNGLAEIIDDIAIDVPKAFNNLADWLKAAGLGEDEERRARIANKAPEGGEKLLSLLAV</sequence>
<accession>A0ACB8QWC6</accession>
<gene>
    <name evidence="1" type="ORF">K488DRAFT_41738</name>
</gene>
<organism evidence="1 2">
    <name type="scientific">Vararia minispora EC-137</name>
    <dbReference type="NCBI Taxonomy" id="1314806"/>
    <lineage>
        <taxon>Eukaryota</taxon>
        <taxon>Fungi</taxon>
        <taxon>Dikarya</taxon>
        <taxon>Basidiomycota</taxon>
        <taxon>Agaricomycotina</taxon>
        <taxon>Agaricomycetes</taxon>
        <taxon>Russulales</taxon>
        <taxon>Lachnocladiaceae</taxon>
        <taxon>Vararia</taxon>
    </lineage>
</organism>
<protein>
    <submittedName>
        <fullName evidence="1">Armadillo-type protein</fullName>
    </submittedName>
</protein>
<keyword evidence="2" id="KW-1185">Reference proteome</keyword>
<comment type="caution">
    <text evidence="1">The sequence shown here is derived from an EMBL/GenBank/DDBJ whole genome shotgun (WGS) entry which is preliminary data.</text>
</comment>
<reference evidence="1" key="1">
    <citation type="submission" date="2021-02" db="EMBL/GenBank/DDBJ databases">
        <authorList>
            <consortium name="DOE Joint Genome Institute"/>
            <person name="Ahrendt S."/>
            <person name="Looney B.P."/>
            <person name="Miyauchi S."/>
            <person name="Morin E."/>
            <person name="Drula E."/>
            <person name="Courty P.E."/>
            <person name="Chicoki N."/>
            <person name="Fauchery L."/>
            <person name="Kohler A."/>
            <person name="Kuo A."/>
            <person name="Labutti K."/>
            <person name="Pangilinan J."/>
            <person name="Lipzen A."/>
            <person name="Riley R."/>
            <person name="Andreopoulos W."/>
            <person name="He G."/>
            <person name="Johnson J."/>
            <person name="Barry K.W."/>
            <person name="Grigoriev I.V."/>
            <person name="Nagy L."/>
            <person name="Hibbett D."/>
            <person name="Henrissat B."/>
            <person name="Matheny P.B."/>
            <person name="Labbe J."/>
            <person name="Martin F."/>
        </authorList>
    </citation>
    <scope>NUCLEOTIDE SEQUENCE</scope>
    <source>
        <strain evidence="1">EC-137</strain>
    </source>
</reference>
<name>A0ACB8QWC6_9AGAM</name>
<proteinExistence type="predicted"/>
<dbReference type="Proteomes" id="UP000814128">
    <property type="component" value="Unassembled WGS sequence"/>
</dbReference>